<comment type="similarity">
    <text evidence="2 14">In the C-terminal section; belongs to the peptidase M41 family.</text>
</comment>
<dbReference type="PANTHER" id="PTHR23076">
    <property type="entry name" value="METALLOPROTEASE M41 FTSH"/>
    <property type="match status" value="1"/>
</dbReference>
<evidence type="ECO:0000256" key="13">
    <source>
        <dbReference type="ARBA" id="ARBA00023136"/>
    </source>
</evidence>
<feature type="active site" evidence="14">
    <location>
        <position position="413"/>
    </location>
</feature>
<dbReference type="PROSITE" id="PS00674">
    <property type="entry name" value="AAA"/>
    <property type="match status" value="1"/>
</dbReference>
<dbReference type="GO" id="GO:0004176">
    <property type="term" value="F:ATP-dependent peptidase activity"/>
    <property type="evidence" value="ECO:0007669"/>
    <property type="project" value="InterPro"/>
</dbReference>
<evidence type="ECO:0000313" key="18">
    <source>
        <dbReference type="Proteomes" id="UP001141183"/>
    </source>
</evidence>
<feature type="binding site" evidence="14">
    <location>
        <begin position="189"/>
        <end position="196"/>
    </location>
    <ligand>
        <name>ATP</name>
        <dbReference type="ChEBI" id="CHEBI:30616"/>
    </ligand>
</feature>
<evidence type="ECO:0000256" key="4">
    <source>
        <dbReference type="ARBA" id="ARBA00022670"/>
    </source>
</evidence>
<evidence type="ECO:0000256" key="6">
    <source>
        <dbReference type="ARBA" id="ARBA00022723"/>
    </source>
</evidence>
<dbReference type="Gene3D" id="3.30.720.210">
    <property type="match status" value="1"/>
</dbReference>
<dbReference type="InterPro" id="IPR000642">
    <property type="entry name" value="Peptidase_M41"/>
</dbReference>
<dbReference type="PANTHER" id="PTHR23076:SF97">
    <property type="entry name" value="ATP-DEPENDENT ZINC METALLOPROTEASE YME1L1"/>
    <property type="match status" value="1"/>
</dbReference>
<organism evidence="17 18">
    <name type="scientific">Clostridium tertium</name>
    <dbReference type="NCBI Taxonomy" id="1559"/>
    <lineage>
        <taxon>Bacteria</taxon>
        <taxon>Bacillati</taxon>
        <taxon>Bacillota</taxon>
        <taxon>Clostridia</taxon>
        <taxon>Eubacteriales</taxon>
        <taxon>Clostridiaceae</taxon>
        <taxon>Clostridium</taxon>
    </lineage>
</organism>
<comment type="similarity">
    <text evidence="14">In the central section; belongs to the AAA ATPase family.</text>
</comment>
<feature type="domain" description="AAA+ ATPase" evidence="16">
    <location>
        <begin position="181"/>
        <end position="321"/>
    </location>
</feature>
<dbReference type="Pfam" id="PF00004">
    <property type="entry name" value="AAA"/>
    <property type="match status" value="1"/>
</dbReference>
<dbReference type="Proteomes" id="UP001141183">
    <property type="component" value="Unassembled WGS sequence"/>
</dbReference>
<comment type="cofactor">
    <cofactor evidence="14">
        <name>Zn(2+)</name>
        <dbReference type="ChEBI" id="CHEBI:29105"/>
    </cofactor>
    <text evidence="14">Binds 1 zinc ion per subunit.</text>
</comment>
<dbReference type="Gene3D" id="1.10.8.60">
    <property type="match status" value="1"/>
</dbReference>
<dbReference type="GO" id="GO:0006508">
    <property type="term" value="P:proteolysis"/>
    <property type="evidence" value="ECO:0007669"/>
    <property type="project" value="UniProtKB-KW"/>
</dbReference>
<dbReference type="SUPFAM" id="SSF140990">
    <property type="entry name" value="FtsH protease domain-like"/>
    <property type="match status" value="1"/>
</dbReference>
<keyword evidence="10 14" id="KW-0067">ATP-binding</keyword>
<keyword evidence="5 14" id="KW-0812">Transmembrane</keyword>
<dbReference type="CDD" id="cd19501">
    <property type="entry name" value="RecA-like_FtsH"/>
    <property type="match status" value="1"/>
</dbReference>
<dbReference type="InterPro" id="IPR041569">
    <property type="entry name" value="AAA_lid_3"/>
</dbReference>
<feature type="binding site" evidence="14">
    <location>
        <position position="416"/>
    </location>
    <ligand>
        <name>Zn(2+)</name>
        <dbReference type="ChEBI" id="CHEBI:29105"/>
        <note>catalytic</note>
    </ligand>
</feature>
<gene>
    <name evidence="14" type="primary">ftsH</name>
    <name evidence="17" type="ORF">NE398_10170</name>
</gene>
<keyword evidence="7 14" id="KW-0547">Nucleotide-binding</keyword>
<evidence type="ECO:0000256" key="1">
    <source>
        <dbReference type="ARBA" id="ARBA00004370"/>
    </source>
</evidence>
<dbReference type="InterPro" id="IPR005936">
    <property type="entry name" value="FtsH"/>
</dbReference>
<dbReference type="InterPro" id="IPR011546">
    <property type="entry name" value="Pept_M41_FtsH_extracell"/>
</dbReference>
<keyword evidence="11 14" id="KW-1133">Transmembrane helix</keyword>
<evidence type="ECO:0000256" key="11">
    <source>
        <dbReference type="ARBA" id="ARBA00022989"/>
    </source>
</evidence>
<comment type="caution">
    <text evidence="17">The sequence shown here is derived from an EMBL/GenBank/DDBJ whole genome shotgun (WGS) entry which is preliminary data.</text>
</comment>
<dbReference type="GO" id="GO:0008270">
    <property type="term" value="F:zinc ion binding"/>
    <property type="evidence" value="ECO:0007669"/>
    <property type="project" value="UniProtKB-UniRule"/>
</dbReference>
<evidence type="ECO:0000256" key="10">
    <source>
        <dbReference type="ARBA" id="ARBA00022840"/>
    </source>
</evidence>
<evidence type="ECO:0000259" key="16">
    <source>
        <dbReference type="SMART" id="SM00382"/>
    </source>
</evidence>
<feature type="transmembrane region" description="Helical" evidence="14">
    <location>
        <begin position="7"/>
        <end position="28"/>
    </location>
</feature>
<dbReference type="Pfam" id="PF06480">
    <property type="entry name" value="FtsH_ext"/>
    <property type="match status" value="1"/>
</dbReference>
<dbReference type="AlphaFoldDB" id="A0A9X3XM14"/>
<dbReference type="Pfam" id="PF01434">
    <property type="entry name" value="Peptidase_M41"/>
    <property type="match status" value="1"/>
</dbReference>
<dbReference type="GO" id="GO:0004222">
    <property type="term" value="F:metalloendopeptidase activity"/>
    <property type="evidence" value="ECO:0007669"/>
    <property type="project" value="InterPro"/>
</dbReference>
<evidence type="ECO:0000256" key="8">
    <source>
        <dbReference type="ARBA" id="ARBA00022801"/>
    </source>
</evidence>
<dbReference type="EMBL" id="JAMRYU010000010">
    <property type="protein sequence ID" value="MDC4240524.1"/>
    <property type="molecule type" value="Genomic_DNA"/>
</dbReference>
<comment type="caution">
    <text evidence="14">Lacks conserved residue(s) required for the propagation of feature annotation.</text>
</comment>
<dbReference type="InterPro" id="IPR037219">
    <property type="entry name" value="Peptidase_M41-like"/>
</dbReference>
<comment type="similarity">
    <text evidence="15">Belongs to the AAA ATPase family.</text>
</comment>
<name>A0A9X3XM14_9CLOT</name>
<keyword evidence="13 14" id="KW-0472">Membrane</keyword>
<keyword evidence="3 14" id="KW-1003">Cell membrane</keyword>
<keyword evidence="18" id="KW-1185">Reference proteome</keyword>
<evidence type="ECO:0000256" key="9">
    <source>
        <dbReference type="ARBA" id="ARBA00022833"/>
    </source>
</evidence>
<evidence type="ECO:0000256" key="12">
    <source>
        <dbReference type="ARBA" id="ARBA00023049"/>
    </source>
</evidence>
<evidence type="ECO:0000256" key="5">
    <source>
        <dbReference type="ARBA" id="ARBA00022692"/>
    </source>
</evidence>
<evidence type="ECO:0000256" key="15">
    <source>
        <dbReference type="RuleBase" id="RU003651"/>
    </source>
</evidence>
<evidence type="ECO:0000256" key="2">
    <source>
        <dbReference type="ARBA" id="ARBA00010044"/>
    </source>
</evidence>
<evidence type="ECO:0000256" key="3">
    <source>
        <dbReference type="ARBA" id="ARBA00022475"/>
    </source>
</evidence>
<dbReference type="SMART" id="SM00382">
    <property type="entry name" value="AAA"/>
    <property type="match status" value="1"/>
</dbReference>
<evidence type="ECO:0000256" key="14">
    <source>
        <dbReference type="HAMAP-Rule" id="MF_01458"/>
    </source>
</evidence>
<dbReference type="GO" id="GO:0016887">
    <property type="term" value="F:ATP hydrolysis activity"/>
    <property type="evidence" value="ECO:0007669"/>
    <property type="project" value="UniProtKB-UniRule"/>
</dbReference>
<protein>
    <recommendedName>
        <fullName evidence="14">ATP-dependent zinc metalloprotease FtsH</fullName>
        <ecNumber evidence="14">3.4.24.-</ecNumber>
    </recommendedName>
</protein>
<dbReference type="Gene3D" id="1.20.58.760">
    <property type="entry name" value="Peptidase M41"/>
    <property type="match status" value="1"/>
</dbReference>
<sequence>MNKIKKNIIWIPIVTAIISTLVLGYISFGSKANHTKQYSSFLEDITSNNISKVIVTNNSNLTVFLKDGSKYSTNNPDSPTLKEELLKNNIEVLDQNSTSPTKTVASSILLISIISIVFVTINKRKLGTSSMTNLDVKDFSEDQNALNFDYVAGNEEAKESLMDIVDFLKNPQKYKDYGARMPKGVILYGSPGTGKTLLAKAVAGEAKVPFYALSGSDFVQVYVGVGAARIRNLFKKAKAQGKAVIFIDEIDAIGKKRGGSSASSGNDERDQTLNALLTEMSGFGEQEGIVVIAATNRLDTLDSALLRPGRFDRHIEVSLPDISAREKIISLHLENKPYNNLDLKDIAKKTAYFSGAKLENLINEAAIIAAKENSRLLTQDHINKAYSIVLAGYEKKERSHYLEEDMLLTSYHEAGHALVSLIKTPEDKVSKITIIPTTKGAGGYTLTIPKDSSYQRLDYLKNRIMVLLGGRAAEEIIFGQDKISTGAQGDLSQTTEMAMSMISEYGMGKTLGLLKLSSLGPLSNSYGNPVVEECRELVNSLYGETLELLKENKEILNKIAMNLIDEETLDEKEIYSIFNKKLSTENF</sequence>
<dbReference type="InterPro" id="IPR003593">
    <property type="entry name" value="AAA+_ATPase"/>
</dbReference>
<evidence type="ECO:0000256" key="7">
    <source>
        <dbReference type="ARBA" id="ARBA00022741"/>
    </source>
</evidence>
<reference evidence="17" key="1">
    <citation type="submission" date="2022-05" db="EMBL/GenBank/DDBJ databases">
        <title>Draft genome sequence of Clostridium tertium strain CP3 isolated from Peru.</title>
        <authorList>
            <person name="Hurtado R."/>
            <person name="Lima L."/>
            <person name="Sousa T."/>
            <person name="Jaiswal A.K."/>
            <person name="Tiwari S."/>
            <person name="Maturrano L."/>
            <person name="Brenig B."/>
            <person name="Azevedo V."/>
        </authorList>
    </citation>
    <scope>NUCLEOTIDE SEQUENCE</scope>
    <source>
        <strain evidence="17">CP3</strain>
    </source>
</reference>
<feature type="binding site" evidence="14">
    <location>
        <position position="412"/>
    </location>
    <ligand>
        <name>Zn(2+)</name>
        <dbReference type="ChEBI" id="CHEBI:29105"/>
        <note>catalytic</note>
    </ligand>
</feature>
<dbReference type="SUPFAM" id="SSF52540">
    <property type="entry name" value="P-loop containing nucleoside triphosphate hydrolases"/>
    <property type="match status" value="1"/>
</dbReference>
<keyword evidence="4 14" id="KW-0645">Protease</keyword>
<dbReference type="FunFam" id="3.40.50.300:FF:000001">
    <property type="entry name" value="ATP-dependent zinc metalloprotease FtsH"/>
    <property type="match status" value="1"/>
</dbReference>
<dbReference type="InterPro" id="IPR003960">
    <property type="entry name" value="ATPase_AAA_CS"/>
</dbReference>
<dbReference type="GO" id="GO:0005886">
    <property type="term" value="C:plasma membrane"/>
    <property type="evidence" value="ECO:0007669"/>
    <property type="project" value="UniProtKB-SubCell"/>
</dbReference>
<dbReference type="Pfam" id="PF17862">
    <property type="entry name" value="AAA_lid_3"/>
    <property type="match status" value="1"/>
</dbReference>
<dbReference type="GO" id="GO:0030163">
    <property type="term" value="P:protein catabolic process"/>
    <property type="evidence" value="ECO:0007669"/>
    <property type="project" value="UniProtKB-UniRule"/>
</dbReference>
<feature type="binding site" evidence="14">
    <location>
        <position position="490"/>
    </location>
    <ligand>
        <name>Zn(2+)</name>
        <dbReference type="ChEBI" id="CHEBI:29105"/>
        <note>catalytic</note>
    </ligand>
</feature>
<comment type="function">
    <text evidence="14">Acts as a processive, ATP-dependent zinc metallopeptidase for both cytoplasmic and membrane proteins. Plays a role in the quality control of integral membrane proteins.</text>
</comment>
<keyword evidence="6 14" id="KW-0479">Metal-binding</keyword>
<dbReference type="InterPro" id="IPR003959">
    <property type="entry name" value="ATPase_AAA_core"/>
</dbReference>
<comment type="subunit">
    <text evidence="14">Homohexamer.</text>
</comment>
<comment type="subcellular location">
    <subcellularLocation>
        <location evidence="14">Cell membrane</location>
        <topology evidence="14">Multi-pass membrane protein</topology>
        <orientation evidence="14">Cytoplasmic side</orientation>
    </subcellularLocation>
    <subcellularLocation>
        <location evidence="1">Membrane</location>
    </subcellularLocation>
</comment>
<evidence type="ECO:0000313" key="17">
    <source>
        <dbReference type="EMBL" id="MDC4240524.1"/>
    </source>
</evidence>
<keyword evidence="9 14" id="KW-0862">Zinc</keyword>
<accession>A0A9X3XM14</accession>
<dbReference type="HAMAP" id="MF_01458">
    <property type="entry name" value="FtsH"/>
    <property type="match status" value="1"/>
</dbReference>
<dbReference type="Gene3D" id="3.40.50.300">
    <property type="entry name" value="P-loop containing nucleotide triphosphate hydrolases"/>
    <property type="match status" value="1"/>
</dbReference>
<dbReference type="InterPro" id="IPR027417">
    <property type="entry name" value="P-loop_NTPase"/>
</dbReference>
<keyword evidence="8 14" id="KW-0378">Hydrolase</keyword>
<dbReference type="RefSeq" id="WP_008676813.1">
    <property type="nucleotide sequence ID" value="NZ_CABKOG010000003.1"/>
</dbReference>
<proteinExistence type="inferred from homology"/>
<keyword evidence="12 14" id="KW-0482">Metalloprotease</keyword>
<dbReference type="EC" id="3.4.24.-" evidence="14"/>
<dbReference type="GO" id="GO:0005524">
    <property type="term" value="F:ATP binding"/>
    <property type="evidence" value="ECO:0007669"/>
    <property type="project" value="UniProtKB-UniRule"/>
</dbReference>